<dbReference type="SUPFAM" id="SSF53448">
    <property type="entry name" value="Nucleotide-diphospho-sugar transferases"/>
    <property type="match status" value="1"/>
</dbReference>
<reference evidence="2 3" key="1">
    <citation type="journal article" date="2016" name="J. Zhejiang Univ. Sci. B">
        <title>Antibiotic resistance mechanisms of Myroides sp.</title>
        <authorList>
            <person name="Hu S."/>
            <person name="Yuan S."/>
            <person name="Qu H."/>
            <person name="Jiang T."/>
            <person name="Zhou Y."/>
            <person name="Wang M."/>
            <person name="Ming D."/>
        </authorList>
    </citation>
    <scope>NUCLEOTIDE SEQUENCE [LARGE SCALE GENOMIC DNA]</scope>
    <source>
        <strain evidence="2 3">PR63039</strain>
    </source>
</reference>
<evidence type="ECO:0000313" key="2">
    <source>
        <dbReference type="EMBL" id="ALU24724.1"/>
    </source>
</evidence>
<protein>
    <submittedName>
        <fullName evidence="2">Glycosyl transferase family 2</fullName>
    </submittedName>
</protein>
<sequence>MINKLTLLIPTKNEEDKIKQCILSAKDIVSEIIVIDSYSQDNTVSIAEGLGAKVIQRKFDNFSNQKNYAIPHAKNDWILLLDADEQLTEDLKQEIQVLINNDNINNHEAYWVYRSNYFFNQLIHYSGYQKDKVIRLFNKHKCSYKNYVHENLVVDGTIGFLKNKLYHNTYRGFDIHIQKLNQYATLQAEDYNKRTGKLTLYHFILKPAFRFLKHYFIQQGFRDGVPGLILSVLNSYATFLRYVKLWMLRNDIKS</sequence>
<dbReference type="PANTHER" id="PTHR43630">
    <property type="entry name" value="POLY-BETA-1,6-N-ACETYL-D-GLUCOSAMINE SYNTHASE"/>
    <property type="match status" value="1"/>
</dbReference>
<dbReference type="Proteomes" id="UP000069030">
    <property type="component" value="Chromosome"/>
</dbReference>
<dbReference type="GeneID" id="66973313"/>
<name>A0A0S7EIW4_9FLAO</name>
<dbReference type="Gene3D" id="3.90.550.10">
    <property type="entry name" value="Spore Coat Polysaccharide Biosynthesis Protein SpsA, Chain A"/>
    <property type="match status" value="1"/>
</dbReference>
<dbReference type="eggNOG" id="COG1216">
    <property type="taxonomic scope" value="Bacteria"/>
</dbReference>
<organism evidence="2 3">
    <name type="scientific">Myroides odoratimimus</name>
    <dbReference type="NCBI Taxonomy" id="76832"/>
    <lineage>
        <taxon>Bacteria</taxon>
        <taxon>Pseudomonadati</taxon>
        <taxon>Bacteroidota</taxon>
        <taxon>Flavobacteriia</taxon>
        <taxon>Flavobacteriales</taxon>
        <taxon>Flavobacteriaceae</taxon>
        <taxon>Myroides</taxon>
    </lineage>
</organism>
<gene>
    <name evidence="2" type="ORF">AS202_00240</name>
</gene>
<dbReference type="Pfam" id="PF00535">
    <property type="entry name" value="Glycos_transf_2"/>
    <property type="match status" value="1"/>
</dbReference>
<proteinExistence type="inferred from homology"/>
<evidence type="ECO:0000256" key="1">
    <source>
        <dbReference type="ARBA" id="ARBA00038494"/>
    </source>
</evidence>
<dbReference type="CDD" id="cd02511">
    <property type="entry name" value="Beta4Glucosyltransferase"/>
    <property type="match status" value="1"/>
</dbReference>
<dbReference type="InterPro" id="IPR001173">
    <property type="entry name" value="Glyco_trans_2-like"/>
</dbReference>
<comment type="similarity">
    <text evidence="1">Belongs to the glycosyltransferase 2 family. WaaE/KdtX subfamily.</text>
</comment>
<accession>A0A0S7EIW4</accession>
<keyword evidence="2" id="KW-0808">Transferase</keyword>
<dbReference type="PANTHER" id="PTHR43630:SF2">
    <property type="entry name" value="GLYCOSYLTRANSFERASE"/>
    <property type="match status" value="1"/>
</dbReference>
<evidence type="ECO:0000313" key="3">
    <source>
        <dbReference type="Proteomes" id="UP000069030"/>
    </source>
</evidence>
<dbReference type="KEGG" id="mod:AS202_00240"/>
<dbReference type="RefSeq" id="WP_006258650.1">
    <property type="nucleotide sequence ID" value="NZ_BCMQ01000012.1"/>
</dbReference>
<dbReference type="AlphaFoldDB" id="A0A0S7EIW4"/>
<dbReference type="EMBL" id="CP013690">
    <property type="protein sequence ID" value="ALU24724.1"/>
    <property type="molecule type" value="Genomic_DNA"/>
</dbReference>
<dbReference type="InterPro" id="IPR029044">
    <property type="entry name" value="Nucleotide-diphossugar_trans"/>
</dbReference>
<dbReference type="GO" id="GO:0016740">
    <property type="term" value="F:transferase activity"/>
    <property type="evidence" value="ECO:0007669"/>
    <property type="project" value="UniProtKB-KW"/>
</dbReference>